<proteinExistence type="inferred from homology"/>
<feature type="domain" description="PARG helical" evidence="8">
    <location>
        <begin position="87"/>
        <end position="169"/>
    </location>
</feature>
<feature type="active site" evidence="4">
    <location>
        <position position="378"/>
    </location>
</feature>
<feature type="binding site" evidence="5">
    <location>
        <position position="395"/>
    </location>
    <ligand>
        <name>substrate</name>
    </ligand>
</feature>
<feature type="region of interest" description="Disordered" evidence="6">
    <location>
        <begin position="28"/>
        <end position="78"/>
    </location>
</feature>
<dbReference type="Pfam" id="PF20811">
    <property type="entry name" value="PARG_cat_N"/>
    <property type="match status" value="2"/>
</dbReference>
<dbReference type="GO" id="GO:0004649">
    <property type="term" value="F:poly(ADP-ribose) glycohydrolase activity"/>
    <property type="evidence" value="ECO:0007669"/>
    <property type="project" value="UniProtKB-EC"/>
</dbReference>
<feature type="binding site" evidence="5">
    <location>
        <position position="436"/>
    </location>
    <ligand>
        <name>substrate</name>
    </ligand>
</feature>
<evidence type="ECO:0000256" key="2">
    <source>
        <dbReference type="ARBA" id="ARBA00012255"/>
    </source>
</evidence>
<protein>
    <recommendedName>
        <fullName evidence="2">poly(ADP-ribose) glycohydrolase</fullName>
        <ecNumber evidence="2">3.2.1.143</ecNumber>
    </recommendedName>
</protein>
<feature type="domain" description="PARG helical" evidence="8">
    <location>
        <begin position="278"/>
        <end position="333"/>
    </location>
</feature>
<dbReference type="Pfam" id="PF05028">
    <property type="entry name" value="PARG_cat_C"/>
    <property type="match status" value="1"/>
</dbReference>
<dbReference type="EMBL" id="JAAAID010000120">
    <property type="protein sequence ID" value="KAG0022156.1"/>
    <property type="molecule type" value="Genomic_DNA"/>
</dbReference>
<comment type="caution">
    <text evidence="9">The sequence shown here is derived from an EMBL/GenBank/DDBJ whole genome shotgun (WGS) entry which is preliminary data.</text>
</comment>
<comment type="similarity">
    <text evidence="1">Belongs to the poly(ADP-ribose) glycohydrolase family.</text>
</comment>
<dbReference type="EC" id="3.2.1.143" evidence="2"/>
<evidence type="ECO:0000256" key="6">
    <source>
        <dbReference type="SAM" id="MobiDB-lite"/>
    </source>
</evidence>
<name>A0A9P6T3G9_9FUNG</name>
<dbReference type="OrthoDB" id="1937899at2759"/>
<feature type="compositionally biased region" description="Polar residues" evidence="6">
    <location>
        <begin position="30"/>
        <end position="45"/>
    </location>
</feature>
<dbReference type="InterPro" id="IPR048362">
    <property type="entry name" value="PARG_helical"/>
</dbReference>
<dbReference type="InterPro" id="IPR007724">
    <property type="entry name" value="Poly_GlycHdrlase"/>
</dbReference>
<reference evidence="9" key="1">
    <citation type="journal article" date="2020" name="Fungal Divers.">
        <title>Resolving the Mortierellaceae phylogeny through synthesis of multi-gene phylogenetics and phylogenomics.</title>
        <authorList>
            <person name="Vandepol N."/>
            <person name="Liber J."/>
            <person name="Desiro A."/>
            <person name="Na H."/>
            <person name="Kennedy M."/>
            <person name="Barry K."/>
            <person name="Grigoriev I.V."/>
            <person name="Miller A.N."/>
            <person name="O'Donnell K."/>
            <person name="Stajich J.E."/>
            <person name="Bonito G."/>
        </authorList>
    </citation>
    <scope>NUCLEOTIDE SEQUENCE</scope>
    <source>
        <strain evidence="9">NRRL 2769</strain>
    </source>
</reference>
<dbReference type="PANTHER" id="PTHR12837:SF0">
    <property type="entry name" value="POLY(ADP-RIBOSE) GLYCOHYDROLASE"/>
    <property type="match status" value="1"/>
</dbReference>
<dbReference type="GO" id="GO:0009225">
    <property type="term" value="P:nucleotide-sugar metabolic process"/>
    <property type="evidence" value="ECO:0007669"/>
    <property type="project" value="TreeGrafter"/>
</dbReference>
<evidence type="ECO:0000259" key="7">
    <source>
        <dbReference type="Pfam" id="PF05028"/>
    </source>
</evidence>
<evidence type="ECO:0000256" key="4">
    <source>
        <dbReference type="PIRSR" id="PIRSR607724-1"/>
    </source>
</evidence>
<feature type="binding site" evidence="5">
    <location>
        <position position="381"/>
    </location>
    <ligand>
        <name>substrate</name>
    </ligand>
</feature>
<keyword evidence="3" id="KW-0378">Hydrolase</keyword>
<organism evidence="9 10">
    <name type="scientific">Entomortierella chlamydospora</name>
    <dbReference type="NCBI Taxonomy" id="101097"/>
    <lineage>
        <taxon>Eukaryota</taxon>
        <taxon>Fungi</taxon>
        <taxon>Fungi incertae sedis</taxon>
        <taxon>Mucoromycota</taxon>
        <taxon>Mortierellomycotina</taxon>
        <taxon>Mortierellomycetes</taxon>
        <taxon>Mortierellales</taxon>
        <taxon>Mortierellaceae</taxon>
        <taxon>Entomortierella</taxon>
    </lineage>
</organism>
<evidence type="ECO:0000256" key="3">
    <source>
        <dbReference type="ARBA" id="ARBA00022801"/>
    </source>
</evidence>
<feature type="region of interest" description="Disordered" evidence="6">
    <location>
        <begin position="149"/>
        <end position="224"/>
    </location>
</feature>
<evidence type="ECO:0000313" key="9">
    <source>
        <dbReference type="EMBL" id="KAG0022156.1"/>
    </source>
</evidence>
<dbReference type="Proteomes" id="UP000703661">
    <property type="component" value="Unassembled WGS sequence"/>
</dbReference>
<sequence length="525" mass="58616">MTSWNEGTNEYQASFTSALEAFLDLKANRPPSSASHRPVNQQVEDSSFMEIDTEDDWRQDQDMESDDFDRSNPGSDEDHEIAEADFLSKEERDYLFDSVLPRMQALALQLPELVKKPIPLLKQQQDSAITLSQEQIACLLANAFFNTFPSRNSAGPRRRNNTSNSTSNRRLSSTMESKEGTKRQGVSARGSGAEGGALNRKPKDPYGVTSARNRPTGNPLKDSSGQMSLFAYFGRVNPKPATGGTATVAIKTEERAPKPTVPEKTERSKHEVPLPVEEEPYPHYPTINFWTLFGSEDKECPCAPPNAAKLRCILHYFDRVTTKMPQGTVTFHRQVLKARVTLDEEGWISKESFCYVQVQVDGESPLEDQAPDGALQLDFANKIIGGGVLGHGAVQEEIRFAICPELIISRLFTQQLQENEALLIKGAERFSNYNGYANTFTWHSNHDDETPRDKLGRRKTEICAIDAVPFKSREMRLRQFSKGYVLREVNKALVGFRASPITSTEWGLCRAEMPLASAPLIATGT</sequence>
<evidence type="ECO:0000256" key="1">
    <source>
        <dbReference type="ARBA" id="ARBA00009545"/>
    </source>
</evidence>
<feature type="domain" description="PARG catalytic Macro" evidence="7">
    <location>
        <begin position="352"/>
        <end position="524"/>
    </location>
</feature>
<dbReference type="AlphaFoldDB" id="A0A9P6T3G9"/>
<feature type="active site" evidence="4">
    <location>
        <position position="396"/>
    </location>
</feature>
<feature type="active site" evidence="4">
    <location>
        <position position="397"/>
    </location>
</feature>
<gene>
    <name evidence="9" type="ORF">BGZ80_000911</name>
</gene>
<evidence type="ECO:0000313" key="10">
    <source>
        <dbReference type="Proteomes" id="UP000703661"/>
    </source>
</evidence>
<dbReference type="GO" id="GO:0006282">
    <property type="term" value="P:regulation of DNA repair"/>
    <property type="evidence" value="ECO:0007669"/>
    <property type="project" value="InterPro"/>
</dbReference>
<dbReference type="GO" id="GO:1990966">
    <property type="term" value="P:ATP generation from poly-ADP-D-ribose"/>
    <property type="evidence" value="ECO:0007669"/>
    <property type="project" value="TreeGrafter"/>
</dbReference>
<dbReference type="PANTHER" id="PTHR12837">
    <property type="entry name" value="POLY ADP-RIBOSE GLYCOHYDROLASE"/>
    <property type="match status" value="1"/>
</dbReference>
<feature type="compositionally biased region" description="Polar residues" evidence="6">
    <location>
        <begin position="210"/>
        <end position="224"/>
    </location>
</feature>
<dbReference type="GO" id="GO:0005737">
    <property type="term" value="C:cytoplasm"/>
    <property type="evidence" value="ECO:0007669"/>
    <property type="project" value="TreeGrafter"/>
</dbReference>
<evidence type="ECO:0000256" key="5">
    <source>
        <dbReference type="PIRSR" id="PIRSR607724-2"/>
    </source>
</evidence>
<feature type="compositionally biased region" description="Low complexity" evidence="6">
    <location>
        <begin position="161"/>
        <end position="174"/>
    </location>
</feature>
<evidence type="ECO:0000259" key="8">
    <source>
        <dbReference type="Pfam" id="PF20811"/>
    </source>
</evidence>
<dbReference type="InterPro" id="IPR046372">
    <property type="entry name" value="PARG_cat_C"/>
</dbReference>
<keyword evidence="10" id="KW-1185">Reference proteome</keyword>
<accession>A0A9P6T3G9</accession>
<dbReference type="GO" id="GO:0005634">
    <property type="term" value="C:nucleus"/>
    <property type="evidence" value="ECO:0007669"/>
    <property type="project" value="TreeGrafter"/>
</dbReference>
<dbReference type="GO" id="GO:0005975">
    <property type="term" value="P:carbohydrate metabolic process"/>
    <property type="evidence" value="ECO:0007669"/>
    <property type="project" value="InterPro"/>
</dbReference>